<dbReference type="RefSeq" id="WP_147012304.1">
    <property type="nucleotide sequence ID" value="NZ_VORB01000001.1"/>
</dbReference>
<feature type="domain" description="IgGFc-binding protein N-terminal" evidence="1">
    <location>
        <begin position="449"/>
        <end position="761"/>
    </location>
</feature>
<protein>
    <submittedName>
        <fullName evidence="2">T9SS type B sorting domain-containing protein</fullName>
    </submittedName>
</protein>
<dbReference type="PANTHER" id="PTHR46534:SF2">
    <property type="entry name" value="VWFD DOMAIN-CONTAINING PROTEIN"/>
    <property type="match status" value="1"/>
</dbReference>
<evidence type="ECO:0000313" key="2">
    <source>
        <dbReference type="EMBL" id="TXC85150.1"/>
    </source>
</evidence>
<dbReference type="NCBIfam" id="TIGR04131">
    <property type="entry name" value="Bac_Flav_CTERM"/>
    <property type="match status" value="1"/>
</dbReference>
<dbReference type="Pfam" id="PF13585">
    <property type="entry name" value="CHU_C"/>
    <property type="match status" value="1"/>
</dbReference>
<dbReference type="OrthoDB" id="1652165at2"/>
<dbReference type="InterPro" id="IPR035234">
    <property type="entry name" value="IgGFc-bd_N"/>
</dbReference>
<dbReference type="EMBL" id="VORB01000001">
    <property type="protein sequence ID" value="TXC85150.1"/>
    <property type="molecule type" value="Genomic_DNA"/>
</dbReference>
<dbReference type="InterPro" id="IPR025667">
    <property type="entry name" value="SprB_repeat"/>
</dbReference>
<dbReference type="Pfam" id="PF13573">
    <property type="entry name" value="SprB"/>
    <property type="match status" value="3"/>
</dbReference>
<comment type="caution">
    <text evidence="2">The sequence shown here is derived from an EMBL/GenBank/DDBJ whole genome shotgun (WGS) entry which is preliminary data.</text>
</comment>
<dbReference type="PANTHER" id="PTHR46534">
    <property type="entry name" value="IGGFC_BINDING DOMAIN-CONTAINING PROTEIN"/>
    <property type="match status" value="1"/>
</dbReference>
<dbReference type="InterPro" id="IPR026341">
    <property type="entry name" value="T9SS_type_B"/>
</dbReference>
<gene>
    <name evidence="2" type="ORF">FRX97_00580</name>
</gene>
<evidence type="ECO:0000313" key="3">
    <source>
        <dbReference type="Proteomes" id="UP000321168"/>
    </source>
</evidence>
<proteinExistence type="predicted"/>
<dbReference type="Proteomes" id="UP000321168">
    <property type="component" value="Unassembled WGS sequence"/>
</dbReference>
<reference evidence="2 3" key="1">
    <citation type="submission" date="2019-08" db="EMBL/GenBank/DDBJ databases">
        <title>Genome of Luteibaculum oceani JCM 18817.</title>
        <authorList>
            <person name="Bowman J.P."/>
        </authorList>
    </citation>
    <scope>NUCLEOTIDE SEQUENCE [LARGE SCALE GENOMIC DNA]</scope>
    <source>
        <strain evidence="2 3">JCM 18817</strain>
    </source>
</reference>
<organism evidence="2 3">
    <name type="scientific">Luteibaculum oceani</name>
    <dbReference type="NCBI Taxonomy" id="1294296"/>
    <lineage>
        <taxon>Bacteria</taxon>
        <taxon>Pseudomonadati</taxon>
        <taxon>Bacteroidota</taxon>
        <taxon>Flavobacteriia</taxon>
        <taxon>Flavobacteriales</taxon>
        <taxon>Luteibaculaceae</taxon>
        <taxon>Luteibaculum</taxon>
    </lineage>
</organism>
<keyword evidence="3" id="KW-1185">Reference proteome</keyword>
<name>A0A5C6VJM8_9FLAO</name>
<evidence type="ECO:0000259" key="1">
    <source>
        <dbReference type="Pfam" id="PF17517"/>
    </source>
</evidence>
<dbReference type="Pfam" id="PF17517">
    <property type="entry name" value="IgGFc_binding"/>
    <property type="match status" value="1"/>
</dbReference>
<accession>A0A5C6VJM8</accession>
<sequence length="2160" mass="236861">MLYPRPRRSLINKLLGIVVFTILSWSCYGQLPGIPIGGPGVPGGGGGVPGPPDIPDNFFYEYPNPYANKAVSYRSIYLYTQEELDAFITGGKIIYGISFDVINRNGAPLRNFTISIAEVDYDEIPATGVNENFKQVYFRNSFTENDGNNVHEFSQPYCYDSGKNLLIQVCVQNQEGEMTQNAGVNTSFPDSVKYYSWHDWSNNSVYLCDTVTSNGQRYLNRPIISFYANPIGVNDFITTKAENPSGLEFVGSVHIPKITIRNFSCNSYSGYEIGYQVEGQQANREYPGITMTKNETRSFTFQNPVTLDKPGFKIIKYWVNNPNDINRNNDTITRLIWVRKDQFEGLDYTGTDFWVGYMQNFSNPASLEQKIFITSIDTANVTVSLPSLGWSQTVSVLPFDVKTVDVPVNYGGYTIACDQVGVRQPIGIRVSSDKEISVYVLSNAPQSSDAYLAIPTPSLGREYYSIAPVGTFFAAEVGETTEEELPAEILLIGTEDSTVAEVVLSAPANGKQKGDTITTLLNAGETYLIKAEVERTVGIPTNTFDLTGSKITSNHKIGVIGGSQCATVPGFGQQGACQYCDHIMEQQTPATSWGNSYYLTDFAFKPGDDIVRIVSGDYPSTTVNVGGTVYVLNGAGDYVDHKFQGELRILATNPIQVVQMCTGGQCAPRSSTDPFFINALPDVQWGSNYTFSTVISPTFPLHYINVVKRAKVGRVAIDGNMINQGLFKKVGNTDYYAAKIRVSEGTHMVTSDTTISVSVYGFGLDDGYGFPGSGAKLKPVNTPPPVLTTSKEDVSCFGYKDGSITAVGSEGTPPYIFIWDDGFIGDTRDSLDVGTYVVTMLDDYGFSERDTIVILQPDTFIVSTKADSISCFGLADGRAEAVIKGGVEPYNNPRWNTGETALVLENLSSELLWYEVSDAEGCRAADTVLIPQPDPLYFNAVVKQISCFGKQDGRIDLYPSGGNGAYNIIFLDESGNPSGNRNLKEGFYDIHITDQKGCSADTTVEIIMPERLTLDINTLPSGCYDAATGRVFLNGKGGTGDYQYALEQQGYSLDSIFNGLKKGKYDVYIRDENGCFYNQVADVPTVPIPDFEIAIQADHCSQKMGEATLQGSGGTEPYNAEWVMDGDTLSGNEISGLGEGVYTVIARDQNCKEQIEFTVTDYKDPEFTFDLTPPHCGLNNGKIVFDVTQYTSYYNLKSFLGQPFDGDSLNNLTPGTYYLQVSDSLCSVDTVVKVNRIPDLEIDYSIIEPERCDTANGSAQVFARGGKGSYSYQWQTSPRVDSNYLGGKRTGSYEIQVSDTFCTKSFNIFIPKETSPKLFVNTEPTHCDADNGWIRVSIAGGSGNNNFYWEEFPEINDGYIENLDSGTYHLRYTDGYCVVNKEISVGRVNDFSISTQSTPTHCDLNIGEAEIIPNPQGSYIYRWIGNPENTSNQIGGLDSGWISFEVENENCIFKDSILVSKVPNPEISAVSNEATCEEANGQVILSGNSSTGQFTFTDSTGSTVSDTVKGLWPGLHTFTINDGYCATSGTFRVHEIEAPKLNPDLTPESCGNRNGSIQASPTGLAPFSIVWADNFSNGFNRYNLSAGVYPYAFTDGRCTMLDTVILENKPTSPLILQTSKLDATCGENNGYLKIEVSGEEAPYLISWNKPEMGNKLEHSNLAPGVYFLTVAGAICKETVPFVIKDLPPLTVETEVIKNADCGENSGQVLFNLSNVTGSAELDMGSEVITSFDTLKNLGPGNHSYTVYDEMCAVQGSFNIPIGSDLKYTIYSFPEKCNQQDGEIEVVPTQFSSLLDIVWDDGNKDYQRTGLKAGAHSFTISDSLCSYSRTVNLINGAAPQGKINVLRSEACNQKDGGAEFVNRVGVNSFVWSNGISNQTVNNTLTAGVVRVTATNQFCVREFVDTIPFTYGPVMSPVVVPEYCQLDNGQILFNPWVESSHHPYLFKNNITGEVFSQDYRLNLNAGTYSYTLTDSRGCSNTWTGELGEEITQLLGGKIYTLPDPPVVGSEVILSSSLPQDWSNYLWVIGGDTLEGELPRHTLRSDSTLIKLLVKHSGGCIDEVSLLAIADKQDLFFLPNSFSPDGDGINDRYYPVAEDILSWKGQIFNRWGELVYSFTHADEPWDGTYLGQLVDNGIYPVKFTYIRTDGTKGFVDGMVTVLR</sequence>